<feature type="region of interest" description="Disordered" evidence="3">
    <location>
        <begin position="38"/>
        <end position="57"/>
    </location>
</feature>
<dbReference type="InterPro" id="IPR050832">
    <property type="entry name" value="Bact_Acetyltransf"/>
</dbReference>
<dbReference type="Pfam" id="PF00583">
    <property type="entry name" value="Acetyltransf_1"/>
    <property type="match status" value="1"/>
</dbReference>
<feature type="domain" description="N-acetyltransferase" evidence="4">
    <location>
        <begin position="69"/>
        <end position="218"/>
    </location>
</feature>
<evidence type="ECO:0000313" key="6">
    <source>
        <dbReference type="Proteomes" id="UP000291933"/>
    </source>
</evidence>
<keyword evidence="6" id="KW-1185">Reference proteome</keyword>
<sequence>MRDVDHAGRRRRQSGVEGKVADLGRIVAAQRRQPGRLGRSGLIDRRHGHHCARRHRQHRGPTIVGRVSLTIRPAVASDAAALVDLRQLMFDSMGTPPNDSWQSDAEAWFADHVVTDADLCVLVADEAGQVVASGLAILQRNPPSPGSRGLSAYVANIATLPSARGQGAATRILDGLLEWAVEQGADRAELHATEVGRPIYEKVGFVDTACPSMRLSLR</sequence>
<dbReference type="SUPFAM" id="SSF55729">
    <property type="entry name" value="Acyl-CoA N-acyltransferases (Nat)"/>
    <property type="match status" value="1"/>
</dbReference>
<dbReference type="Proteomes" id="UP000291933">
    <property type="component" value="Unassembled WGS sequence"/>
</dbReference>
<proteinExistence type="predicted"/>
<dbReference type="CDD" id="cd04301">
    <property type="entry name" value="NAT_SF"/>
    <property type="match status" value="1"/>
</dbReference>
<dbReference type="PROSITE" id="PS51186">
    <property type="entry name" value="GNAT"/>
    <property type="match status" value="1"/>
</dbReference>
<dbReference type="InterPro" id="IPR000182">
    <property type="entry name" value="GNAT_dom"/>
</dbReference>
<feature type="compositionally biased region" description="Basic residues" evidence="3">
    <location>
        <begin position="46"/>
        <end position="57"/>
    </location>
</feature>
<dbReference type="Gene3D" id="3.40.630.30">
    <property type="match status" value="1"/>
</dbReference>
<keyword evidence="1 5" id="KW-0808">Transferase</keyword>
<evidence type="ECO:0000313" key="5">
    <source>
        <dbReference type="EMBL" id="TBT94528.1"/>
    </source>
</evidence>
<evidence type="ECO:0000256" key="1">
    <source>
        <dbReference type="ARBA" id="ARBA00022679"/>
    </source>
</evidence>
<dbReference type="EMBL" id="SDMR01000012">
    <property type="protein sequence ID" value="TBT94528.1"/>
    <property type="molecule type" value="Genomic_DNA"/>
</dbReference>
<organism evidence="5 6">
    <name type="scientific">Propioniciclava tarda</name>
    <dbReference type="NCBI Taxonomy" id="433330"/>
    <lineage>
        <taxon>Bacteria</taxon>
        <taxon>Bacillati</taxon>
        <taxon>Actinomycetota</taxon>
        <taxon>Actinomycetes</taxon>
        <taxon>Propionibacteriales</taxon>
        <taxon>Propionibacteriaceae</taxon>
        <taxon>Propioniciclava</taxon>
    </lineage>
</organism>
<comment type="caution">
    <text evidence="5">The sequence shown here is derived from an EMBL/GenBank/DDBJ whole genome shotgun (WGS) entry which is preliminary data.</text>
</comment>
<protein>
    <submittedName>
        <fullName evidence="5">GNAT family N-acetyltransferase</fullName>
    </submittedName>
</protein>
<dbReference type="OrthoDB" id="1706016at2"/>
<evidence type="ECO:0000259" key="4">
    <source>
        <dbReference type="PROSITE" id="PS51186"/>
    </source>
</evidence>
<dbReference type="AlphaFoldDB" id="A0A4Q9KJH0"/>
<evidence type="ECO:0000256" key="2">
    <source>
        <dbReference type="ARBA" id="ARBA00023315"/>
    </source>
</evidence>
<keyword evidence="2" id="KW-0012">Acyltransferase</keyword>
<evidence type="ECO:0000256" key="3">
    <source>
        <dbReference type="SAM" id="MobiDB-lite"/>
    </source>
</evidence>
<dbReference type="InterPro" id="IPR016181">
    <property type="entry name" value="Acyl_CoA_acyltransferase"/>
</dbReference>
<name>A0A4Q9KJH0_PROTD</name>
<gene>
    <name evidence="5" type="ORF">ET996_10035</name>
</gene>
<reference evidence="5 6" key="1">
    <citation type="submission" date="2019-01" db="EMBL/GenBank/DDBJ databases">
        <title>Lactibacter flavus gen. nov., sp. nov., a novel bacterium of the family Propionibacteriaceae isolated from raw milk and dairy products.</title>
        <authorList>
            <person name="Huptas C."/>
            <person name="Wenning M."/>
            <person name="Breitenwieser F."/>
            <person name="Doll E."/>
            <person name="Von Neubeck M."/>
            <person name="Busse H.-J."/>
            <person name="Scherer S."/>
        </authorList>
    </citation>
    <scope>NUCLEOTIDE SEQUENCE [LARGE SCALE GENOMIC DNA]</scope>
    <source>
        <strain evidence="5 6">DSM 22130</strain>
    </source>
</reference>
<dbReference type="GO" id="GO:0016747">
    <property type="term" value="F:acyltransferase activity, transferring groups other than amino-acyl groups"/>
    <property type="evidence" value="ECO:0007669"/>
    <property type="project" value="InterPro"/>
</dbReference>
<dbReference type="PANTHER" id="PTHR43877">
    <property type="entry name" value="AMINOALKYLPHOSPHONATE N-ACETYLTRANSFERASE-RELATED-RELATED"/>
    <property type="match status" value="1"/>
</dbReference>
<accession>A0A4Q9KJH0</accession>